<dbReference type="AlphaFoldDB" id="A0A117QX26"/>
<protein>
    <submittedName>
        <fullName evidence="1">Uncharacterized protein</fullName>
    </submittedName>
</protein>
<evidence type="ECO:0000313" key="1">
    <source>
        <dbReference type="EMBL" id="KUN58695.1"/>
    </source>
</evidence>
<name>A0A117QX26_9ACTN</name>
<proteinExistence type="predicted"/>
<sequence>MKLDLLRMLRHEDIYVWERGAIEAYYPELQTNESNNKNDRARTFCERYTTAEAIRGLPIFQDSATCEFDLIFGAFFGAASLESSPVEIPEQIGADGTQAEFAEASALE</sequence>
<reference evidence="1 2" key="1">
    <citation type="submission" date="2015-10" db="EMBL/GenBank/DDBJ databases">
        <title>Draft genome sequence of Streptomyces griseorubiginosus DSM 40469, type strain for the species Streptomyces griseorubiginosus.</title>
        <authorList>
            <person name="Ruckert C."/>
            <person name="Winkler A."/>
            <person name="Kalinowski J."/>
            <person name="Kampfer P."/>
            <person name="Glaeser S."/>
        </authorList>
    </citation>
    <scope>NUCLEOTIDE SEQUENCE [LARGE SCALE GENOMIC DNA]</scope>
    <source>
        <strain evidence="1 2">DSM 40469</strain>
    </source>
</reference>
<keyword evidence="2" id="KW-1185">Reference proteome</keyword>
<accession>A0A117QX26</accession>
<evidence type="ECO:0000313" key="2">
    <source>
        <dbReference type="Proteomes" id="UP000054375"/>
    </source>
</evidence>
<dbReference type="Proteomes" id="UP000054375">
    <property type="component" value="Unassembled WGS sequence"/>
</dbReference>
<dbReference type="EMBL" id="LMWV01000044">
    <property type="protein sequence ID" value="KUN58695.1"/>
    <property type="molecule type" value="Genomic_DNA"/>
</dbReference>
<comment type="caution">
    <text evidence="1">The sequence shown here is derived from an EMBL/GenBank/DDBJ whole genome shotgun (WGS) entry which is preliminary data.</text>
</comment>
<gene>
    <name evidence="1" type="ORF">AQJ54_40665</name>
</gene>
<organism evidence="1 2">
    <name type="scientific">Streptomyces griseorubiginosus</name>
    <dbReference type="NCBI Taxonomy" id="67304"/>
    <lineage>
        <taxon>Bacteria</taxon>
        <taxon>Bacillati</taxon>
        <taxon>Actinomycetota</taxon>
        <taxon>Actinomycetes</taxon>
        <taxon>Kitasatosporales</taxon>
        <taxon>Streptomycetaceae</taxon>
        <taxon>Streptomyces</taxon>
    </lineage>
</organism>